<evidence type="ECO:0000313" key="2">
    <source>
        <dbReference type="EMBL" id="EOZ95380.1"/>
    </source>
</evidence>
<gene>
    <name evidence="2" type="ORF">A33Q_3300</name>
</gene>
<keyword evidence="3" id="KW-1185">Reference proteome</keyword>
<dbReference type="RefSeq" id="WP_016255345.1">
    <property type="nucleotide sequence ID" value="NZ_ALWO02000038.1"/>
</dbReference>
<feature type="transmembrane region" description="Helical" evidence="1">
    <location>
        <begin position="114"/>
        <end position="131"/>
    </location>
</feature>
<evidence type="ECO:0000256" key="1">
    <source>
        <dbReference type="SAM" id="Phobius"/>
    </source>
</evidence>
<keyword evidence="1" id="KW-0812">Transmembrane</keyword>
<dbReference type="AlphaFoldDB" id="S2DEE5"/>
<dbReference type="OrthoDB" id="835182at2"/>
<comment type="caution">
    <text evidence="2">The sequence shown here is derived from an EMBL/GenBank/DDBJ whole genome shotgun (WGS) entry which is preliminary data.</text>
</comment>
<evidence type="ECO:0000313" key="3">
    <source>
        <dbReference type="Proteomes" id="UP000006073"/>
    </source>
</evidence>
<feature type="transmembrane region" description="Helical" evidence="1">
    <location>
        <begin position="162"/>
        <end position="184"/>
    </location>
</feature>
<dbReference type="EMBL" id="ALWO02000038">
    <property type="protein sequence ID" value="EOZ95380.1"/>
    <property type="molecule type" value="Genomic_DNA"/>
</dbReference>
<dbReference type="Proteomes" id="UP000006073">
    <property type="component" value="Unassembled WGS sequence"/>
</dbReference>
<keyword evidence="1" id="KW-1133">Transmembrane helix</keyword>
<feature type="transmembrane region" description="Helical" evidence="1">
    <location>
        <begin position="275"/>
        <end position="293"/>
    </location>
</feature>
<feature type="transmembrane region" description="Helical" evidence="1">
    <location>
        <begin position="204"/>
        <end position="223"/>
    </location>
</feature>
<protein>
    <recommendedName>
        <fullName evidence="4">DUF2029 domain-containing protein</fullName>
    </recommendedName>
</protein>
<feature type="transmembrane region" description="Helical" evidence="1">
    <location>
        <begin position="82"/>
        <end position="102"/>
    </location>
</feature>
<keyword evidence="1" id="KW-0472">Membrane</keyword>
<feature type="transmembrane region" description="Helical" evidence="1">
    <location>
        <begin position="442"/>
        <end position="461"/>
    </location>
</feature>
<dbReference type="STRING" id="1189612.A33Q_3300"/>
<accession>S2DEE5</accession>
<proteinExistence type="predicted"/>
<evidence type="ECO:0008006" key="4">
    <source>
        <dbReference type="Google" id="ProtNLM"/>
    </source>
</evidence>
<name>S2DEE5_INDAL</name>
<feature type="transmembrane region" description="Helical" evidence="1">
    <location>
        <begin position="235"/>
        <end position="255"/>
    </location>
</feature>
<sequence>MYRLLLIALLLGLVIFQIQGEKIPLNDGAGIVGVELRTVSEGFLEHFDDEGYEAFLVQRILPFALLNMTFELFGFDMDPESFLHGILIFNFLALLLGIYWYLRIVKKLRSSAKMEVLGFVLMFGSFLVLKISWYEPFSPALFAYIVGIGQVNYFIRYEKTKLFLVSLLGGFVWPTLFPVGMILIFMPNDKLVFKESERNFRVKYILPGLVLTAAMALFAVLFPERVFEGANLFEWLISLIALFIVITLGVNHSGIDWGKSLKLAQKKFKAERLTYLILSIGSYFLVIALLAVGKPSLSIKDFVFGILAYPVFKPLLFLISHFSFFGILIPLSIIFFSRISREAGKMGLGFSFLFILMMLFSLYGEAIWLAGFAPFMVLLILKGLRRYTLVAKDIWLIGFLNLMLSRFWYKINVEGLSESLSSQPNSFPAQRYFQHFGLTQSMPAYIIFLLVLVMMLLIIYYGKKRYAKAPDNI</sequence>
<dbReference type="eggNOG" id="ENOG50333HY">
    <property type="taxonomic scope" value="Bacteria"/>
</dbReference>
<reference evidence="2 3" key="1">
    <citation type="journal article" date="2013" name="Genome Announc.">
        <title>Draft Genome Sequence of Indibacter alkaliphilus Strain LW1T, Isolated from Lonar Lake, a Haloalkaline Lake in the Buldana District of Maharashtra, India.</title>
        <authorList>
            <person name="Singh A."/>
            <person name="Kumar Jangir P."/>
            <person name="Sharma R."/>
            <person name="Singh A."/>
            <person name="Kumar Pinnaka A."/>
            <person name="Shivaji S."/>
        </authorList>
    </citation>
    <scope>NUCLEOTIDE SEQUENCE [LARGE SCALE GENOMIC DNA]</scope>
    <source>
        <strain evidence="3">CCUG 57479 / KCTC 22604 / LW1</strain>
    </source>
</reference>
<organism evidence="2 3">
    <name type="scientific">Indibacter alkaliphilus (strain CCUG 57479 / KCTC 22604 / LW1)</name>
    <dbReference type="NCBI Taxonomy" id="1189612"/>
    <lineage>
        <taxon>Bacteria</taxon>
        <taxon>Pseudomonadati</taxon>
        <taxon>Bacteroidota</taxon>
        <taxon>Cytophagia</taxon>
        <taxon>Cytophagales</taxon>
        <taxon>Cyclobacteriaceae</taxon>
    </lineage>
</organism>
<feature type="transmembrane region" description="Helical" evidence="1">
    <location>
        <begin position="348"/>
        <end position="381"/>
    </location>
</feature>
<feature type="transmembrane region" description="Helical" evidence="1">
    <location>
        <begin position="314"/>
        <end position="336"/>
    </location>
</feature>